<accession>F8EUX3</accession>
<gene>
    <name evidence="6" type="ordered locus">Zymop_0358</name>
</gene>
<dbReference type="KEGG" id="zmp:Zymop_0358"/>
<dbReference type="GO" id="GO:0016887">
    <property type="term" value="F:ATP hydrolysis activity"/>
    <property type="evidence" value="ECO:0007669"/>
    <property type="project" value="InterPro"/>
</dbReference>
<comment type="similarity">
    <text evidence="1">Belongs to the ABC transporter superfamily.</text>
</comment>
<dbReference type="SMART" id="SM00382">
    <property type="entry name" value="AAA"/>
    <property type="match status" value="1"/>
</dbReference>
<feature type="domain" description="ABC transporter" evidence="5">
    <location>
        <begin position="2"/>
        <end position="218"/>
    </location>
</feature>
<evidence type="ECO:0000256" key="4">
    <source>
        <dbReference type="ARBA" id="ARBA00022840"/>
    </source>
</evidence>
<keyword evidence="4" id="KW-0067">ATP-binding</keyword>
<dbReference type="AlphaFoldDB" id="F8EUX3"/>
<proteinExistence type="inferred from homology"/>
<evidence type="ECO:0000313" key="7">
    <source>
        <dbReference type="Proteomes" id="UP000000491"/>
    </source>
</evidence>
<dbReference type="Gene3D" id="3.40.50.300">
    <property type="entry name" value="P-loop containing nucleotide triphosphate hydrolases"/>
    <property type="match status" value="1"/>
</dbReference>
<dbReference type="GO" id="GO:0005524">
    <property type="term" value="F:ATP binding"/>
    <property type="evidence" value="ECO:0007669"/>
    <property type="project" value="UniProtKB-KW"/>
</dbReference>
<organism evidence="6 7">
    <name type="scientific">Zymomonas mobilis subsp. pomaceae (strain ATCC 29192 / DSM 22645 / JCM 10191 / CCUG 17912 / NBRC 13757 / NCIMB 11200 / NRRL B-4491 / Barker I)</name>
    <dbReference type="NCBI Taxonomy" id="579138"/>
    <lineage>
        <taxon>Bacteria</taxon>
        <taxon>Pseudomonadati</taxon>
        <taxon>Pseudomonadota</taxon>
        <taxon>Alphaproteobacteria</taxon>
        <taxon>Sphingomonadales</taxon>
        <taxon>Zymomonadaceae</taxon>
        <taxon>Zymomonas</taxon>
    </lineage>
</organism>
<dbReference type="InterPro" id="IPR003593">
    <property type="entry name" value="AAA+_ATPase"/>
</dbReference>
<dbReference type="InterPro" id="IPR015860">
    <property type="entry name" value="ABC_transpr_TagH-like"/>
</dbReference>
<evidence type="ECO:0000256" key="2">
    <source>
        <dbReference type="ARBA" id="ARBA00022448"/>
    </source>
</evidence>
<dbReference type="GO" id="GO:0140359">
    <property type="term" value="F:ABC-type transporter activity"/>
    <property type="evidence" value="ECO:0007669"/>
    <property type="project" value="InterPro"/>
</dbReference>
<evidence type="ECO:0000259" key="5">
    <source>
        <dbReference type="PROSITE" id="PS50893"/>
    </source>
</evidence>
<name>F8EUX3_ZYMMT</name>
<reference evidence="6 7" key="1">
    <citation type="journal article" date="2011" name="J. Bacteriol.">
        <title>Genome sequence of the ethanol-producing Zymomonas mobilis subsp. pomaceae lectotype strain ATCC 29192.</title>
        <authorList>
            <person name="Kouvelis V.N."/>
            <person name="Davenport K.W."/>
            <person name="Brettin T.S."/>
            <person name="Bruce D."/>
            <person name="Detter C."/>
            <person name="Han C.S."/>
            <person name="Nolan M."/>
            <person name="Tapia R."/>
            <person name="Damoulaki A."/>
            <person name="Kyrpides N.C."/>
            <person name="Typas M.A."/>
            <person name="Pappas K.M."/>
        </authorList>
    </citation>
    <scope>NUCLEOTIDE SEQUENCE [LARGE SCALE GENOMIC DNA]</scope>
    <source>
        <strain evidence="7">ATCC 29192 / DSM 22645 / JCM 10191 / CCUG 17912 / NBRC 13757 / NCIMB 11200 / NRRL B-4491 / Barker I</strain>
    </source>
</reference>
<dbReference type="PANTHER" id="PTHR46743:SF2">
    <property type="entry name" value="TEICHOIC ACIDS EXPORT ATP-BINDING PROTEIN TAGH"/>
    <property type="match status" value="1"/>
</dbReference>
<dbReference type="GO" id="GO:0016020">
    <property type="term" value="C:membrane"/>
    <property type="evidence" value="ECO:0007669"/>
    <property type="project" value="InterPro"/>
</dbReference>
<sequence>MIRFNNVTKIYKNKNFENIVFKDLNFTLRRGQSLGICGANGAGKSTLTRLIAGVEKPTSGTITRKMSTSWPIGYTSAFQSSLTGADNCRFIARVYGKPEAELLAYVEDFAQLGRFFRQPIKTYSAGMIARLAFGVSLAVHFDCYLVDEVTGAGDERFRARCQEALAQRRQKGTLVMISHDFNTLREYCDLGAVMYQKQLYLFDNIDEAIEFHQEKQNQ</sequence>
<dbReference type="Pfam" id="PF00005">
    <property type="entry name" value="ABC_tran"/>
    <property type="match status" value="1"/>
</dbReference>
<dbReference type="SUPFAM" id="SSF52540">
    <property type="entry name" value="P-loop containing nucleoside triphosphate hydrolases"/>
    <property type="match status" value="1"/>
</dbReference>
<protein>
    <submittedName>
        <fullName evidence="6">ABC transporter related protein</fullName>
    </submittedName>
</protein>
<dbReference type="HOGENOM" id="CLU_000604_1_2_5"/>
<dbReference type="CDD" id="cd03220">
    <property type="entry name" value="ABC_KpsT_Wzt"/>
    <property type="match status" value="1"/>
</dbReference>
<evidence type="ECO:0000256" key="1">
    <source>
        <dbReference type="ARBA" id="ARBA00005417"/>
    </source>
</evidence>
<dbReference type="InterPro" id="IPR003439">
    <property type="entry name" value="ABC_transporter-like_ATP-bd"/>
</dbReference>
<evidence type="ECO:0000256" key="3">
    <source>
        <dbReference type="ARBA" id="ARBA00022741"/>
    </source>
</evidence>
<evidence type="ECO:0000313" key="6">
    <source>
        <dbReference type="EMBL" id="AEI37261.1"/>
    </source>
</evidence>
<dbReference type="PROSITE" id="PS50893">
    <property type="entry name" value="ABC_TRANSPORTER_2"/>
    <property type="match status" value="1"/>
</dbReference>
<dbReference type="InterPro" id="IPR027417">
    <property type="entry name" value="P-loop_NTPase"/>
</dbReference>
<dbReference type="PATRIC" id="fig|579138.3.peg.375"/>
<dbReference type="EMBL" id="CP002865">
    <property type="protein sequence ID" value="AEI37261.1"/>
    <property type="molecule type" value="Genomic_DNA"/>
</dbReference>
<dbReference type="STRING" id="579138.Zymop_0358"/>
<keyword evidence="3" id="KW-0547">Nucleotide-binding</keyword>
<dbReference type="Proteomes" id="UP000000491">
    <property type="component" value="Chromosome"/>
</dbReference>
<dbReference type="PANTHER" id="PTHR46743">
    <property type="entry name" value="TEICHOIC ACIDS EXPORT ATP-BINDING PROTEIN TAGH"/>
    <property type="match status" value="1"/>
</dbReference>
<keyword evidence="2" id="KW-0813">Transport</keyword>
<dbReference type="InterPro" id="IPR017871">
    <property type="entry name" value="ABC_transporter-like_CS"/>
</dbReference>
<dbReference type="RefSeq" id="WP_013933660.1">
    <property type="nucleotide sequence ID" value="NC_015709.1"/>
</dbReference>
<dbReference type="eggNOG" id="COG1134">
    <property type="taxonomic scope" value="Bacteria"/>
</dbReference>
<dbReference type="PROSITE" id="PS00211">
    <property type="entry name" value="ABC_TRANSPORTER_1"/>
    <property type="match status" value="1"/>
</dbReference>
<dbReference type="InterPro" id="IPR050683">
    <property type="entry name" value="Bact_Polysacc_Export_ATP-bd"/>
</dbReference>